<dbReference type="EMBL" id="JAGYWB010000005">
    <property type="protein sequence ID" value="KAI0522411.1"/>
    <property type="molecule type" value="Genomic_DNA"/>
</dbReference>
<organism evidence="2 3">
    <name type="scientific">Dendrobium nobile</name>
    <name type="common">Orchid</name>
    <dbReference type="NCBI Taxonomy" id="94219"/>
    <lineage>
        <taxon>Eukaryota</taxon>
        <taxon>Viridiplantae</taxon>
        <taxon>Streptophyta</taxon>
        <taxon>Embryophyta</taxon>
        <taxon>Tracheophyta</taxon>
        <taxon>Spermatophyta</taxon>
        <taxon>Magnoliopsida</taxon>
        <taxon>Liliopsida</taxon>
        <taxon>Asparagales</taxon>
        <taxon>Orchidaceae</taxon>
        <taxon>Epidendroideae</taxon>
        <taxon>Malaxideae</taxon>
        <taxon>Dendrobiinae</taxon>
        <taxon>Dendrobium</taxon>
    </lineage>
</organism>
<protein>
    <submittedName>
        <fullName evidence="2">Uncharacterized protein</fullName>
    </submittedName>
</protein>
<evidence type="ECO:0000313" key="3">
    <source>
        <dbReference type="Proteomes" id="UP000829196"/>
    </source>
</evidence>
<feature type="compositionally biased region" description="Basic residues" evidence="1">
    <location>
        <begin position="76"/>
        <end position="85"/>
    </location>
</feature>
<sequence>MLAQAQKTPVRTTPLHSQSTKRLLRSPSPDQVSPIRKELHRHEVLSLAFELQPARTLKFVKPKPPPVSLNSLFAQKRSRKQKKKNPQLLAPLWFAHLPAVRISPVPKSPSPSRSQASSPSRNSKAEPQPLRSLDLPSSHFLCPS</sequence>
<dbReference type="AlphaFoldDB" id="A0A8T3BWJ1"/>
<feature type="compositionally biased region" description="Polar residues" evidence="1">
    <location>
        <begin position="1"/>
        <end position="21"/>
    </location>
</feature>
<dbReference type="Proteomes" id="UP000829196">
    <property type="component" value="Unassembled WGS sequence"/>
</dbReference>
<gene>
    <name evidence="2" type="ORF">KFK09_004790</name>
</gene>
<feature type="region of interest" description="Disordered" evidence="1">
    <location>
        <begin position="1"/>
        <end position="37"/>
    </location>
</feature>
<feature type="region of interest" description="Disordered" evidence="1">
    <location>
        <begin position="59"/>
        <end position="87"/>
    </location>
</feature>
<keyword evidence="3" id="KW-1185">Reference proteome</keyword>
<proteinExistence type="predicted"/>
<accession>A0A8T3BWJ1</accession>
<evidence type="ECO:0000256" key="1">
    <source>
        <dbReference type="SAM" id="MobiDB-lite"/>
    </source>
</evidence>
<reference evidence="2" key="1">
    <citation type="journal article" date="2022" name="Front. Genet.">
        <title>Chromosome-Scale Assembly of the Dendrobium nobile Genome Provides Insights Into the Molecular Mechanism of the Biosynthesis of the Medicinal Active Ingredient of Dendrobium.</title>
        <authorList>
            <person name="Xu Q."/>
            <person name="Niu S.-C."/>
            <person name="Li K.-L."/>
            <person name="Zheng P.-J."/>
            <person name="Zhang X.-J."/>
            <person name="Jia Y."/>
            <person name="Liu Y."/>
            <person name="Niu Y.-X."/>
            <person name="Yu L.-H."/>
            <person name="Chen D.-F."/>
            <person name="Zhang G.-Q."/>
        </authorList>
    </citation>
    <scope>NUCLEOTIDE SEQUENCE</scope>
    <source>
        <tissue evidence="2">Leaf</tissue>
    </source>
</reference>
<comment type="caution">
    <text evidence="2">The sequence shown here is derived from an EMBL/GenBank/DDBJ whole genome shotgun (WGS) entry which is preliminary data.</text>
</comment>
<name>A0A8T3BWJ1_DENNO</name>
<evidence type="ECO:0000313" key="2">
    <source>
        <dbReference type="EMBL" id="KAI0522411.1"/>
    </source>
</evidence>
<feature type="compositionally biased region" description="Low complexity" evidence="1">
    <location>
        <begin position="110"/>
        <end position="122"/>
    </location>
</feature>
<feature type="region of interest" description="Disordered" evidence="1">
    <location>
        <begin position="104"/>
        <end position="144"/>
    </location>
</feature>